<dbReference type="Proteomes" id="UP000025047">
    <property type="component" value="Unassembled WGS sequence"/>
</dbReference>
<dbReference type="CDD" id="cd07022">
    <property type="entry name" value="S49_Sppa_36K_type"/>
    <property type="match status" value="1"/>
</dbReference>
<dbReference type="RefSeq" id="WP_017928644.1">
    <property type="nucleotide sequence ID" value="NZ_KB822998.1"/>
</dbReference>
<dbReference type="OrthoDB" id="266140at2"/>
<evidence type="ECO:0000256" key="1">
    <source>
        <dbReference type="ARBA" id="ARBA00008683"/>
    </source>
</evidence>
<dbReference type="InterPro" id="IPR033855">
    <property type="entry name" value="Protein_C"/>
</dbReference>
<dbReference type="PANTHER" id="PTHR42987">
    <property type="entry name" value="PEPTIDASE S49"/>
    <property type="match status" value="1"/>
</dbReference>
<dbReference type="SUPFAM" id="SSF52096">
    <property type="entry name" value="ClpP/crotonase"/>
    <property type="match status" value="1"/>
</dbReference>
<dbReference type="Pfam" id="PF01343">
    <property type="entry name" value="Peptidase_S49"/>
    <property type="match status" value="1"/>
</dbReference>
<feature type="domain" description="Peptidase S49" evidence="3">
    <location>
        <begin position="124"/>
        <end position="269"/>
    </location>
</feature>
<evidence type="ECO:0000259" key="3">
    <source>
        <dbReference type="Pfam" id="PF01343"/>
    </source>
</evidence>
<comment type="similarity">
    <text evidence="1">Belongs to the peptidase S49 family.</text>
</comment>
<protein>
    <recommendedName>
        <fullName evidence="3">Peptidase S49 domain-containing protein</fullName>
    </recommendedName>
</protein>
<evidence type="ECO:0000313" key="4">
    <source>
        <dbReference type="EMBL" id="EYD71802.1"/>
    </source>
</evidence>
<dbReference type="InterPro" id="IPR029045">
    <property type="entry name" value="ClpP/crotonase-like_dom_sf"/>
</dbReference>
<dbReference type="STRING" id="1122180.Lokhon_01872"/>
<reference evidence="4 5" key="1">
    <citation type="submission" date="2013-03" db="EMBL/GenBank/DDBJ databases">
        <authorList>
            <person name="Fiebig A."/>
            <person name="Goeker M."/>
            <person name="Klenk H.-P.P."/>
        </authorList>
    </citation>
    <scope>NUCLEOTIDE SEQUENCE [LARGE SCALE GENOMIC DNA]</scope>
    <source>
        <strain evidence="4 5">DSM 17492</strain>
    </source>
</reference>
<dbReference type="Gene3D" id="3.90.226.10">
    <property type="entry name" value="2-enoyl-CoA Hydratase, Chain A, domain 1"/>
    <property type="match status" value="1"/>
</dbReference>
<dbReference type="InterPro" id="IPR002142">
    <property type="entry name" value="Peptidase_S49"/>
</dbReference>
<comment type="caution">
    <text evidence="4">The sequence shown here is derived from an EMBL/GenBank/DDBJ whole genome shotgun (WGS) entry which is preliminary data.</text>
</comment>
<keyword evidence="5" id="KW-1185">Reference proteome</keyword>
<accession>A0A017HBB0</accession>
<dbReference type="PANTHER" id="PTHR42987:SF4">
    <property type="entry name" value="PROTEASE SOHB-RELATED"/>
    <property type="match status" value="1"/>
</dbReference>
<sequence length="428" mass="44789">MRALDAALGTPWAIQSHALEQLLTIAARQHEVTPEALEKYRAEAMDRAETMERRGNVAILNVTGPLFRRANMFTAFSGASSYDVMRRDLQVAIEDRDIKSILLNIDSPGGHANGVGELAKAISDSPKPVVAYVGSTAASAAYWLASAARQIIVDDAAVLGSIGAIIGLSDSSEAEKAKGIRRFDFVSSQSPLKNADPATEDGASEYQRIADQTAAVFIEAVARHRNTTAEAVAEGYGRGGVLIGADAVAAGMADSIGTFEDTLARLAKDETFPRAPKNPRASAQIKPKASAGASTAQNGGLPMSEAPTADRNPATPPVDNGAAIEAARKDAAASAVKADRERRAAIMALPEAKGREGLAEHLYASTEMGVDEIKATLSAAPEAKTEVPAEDAYEQTRLDGRGLGGAPTASKEQPKIDARGIYASRRAG</sequence>
<evidence type="ECO:0000256" key="2">
    <source>
        <dbReference type="SAM" id="MobiDB-lite"/>
    </source>
</evidence>
<dbReference type="HOGENOM" id="CLU_046540_2_2_5"/>
<dbReference type="GO" id="GO:0006508">
    <property type="term" value="P:proteolysis"/>
    <property type="evidence" value="ECO:0007669"/>
    <property type="project" value="InterPro"/>
</dbReference>
<dbReference type="EMBL" id="APGJ01000006">
    <property type="protein sequence ID" value="EYD71802.1"/>
    <property type="molecule type" value="Genomic_DNA"/>
</dbReference>
<feature type="region of interest" description="Disordered" evidence="2">
    <location>
        <begin position="398"/>
        <end position="428"/>
    </location>
</feature>
<name>A0A017HBB0_9RHOB</name>
<dbReference type="AlphaFoldDB" id="A0A017HBB0"/>
<feature type="region of interest" description="Disordered" evidence="2">
    <location>
        <begin position="270"/>
        <end position="320"/>
    </location>
</feature>
<dbReference type="eggNOG" id="COG0616">
    <property type="taxonomic scope" value="Bacteria"/>
</dbReference>
<proteinExistence type="inferred from homology"/>
<dbReference type="PATRIC" id="fig|1122180.6.peg.1857"/>
<gene>
    <name evidence="4" type="ORF">Lokhon_01872</name>
</gene>
<evidence type="ECO:0000313" key="5">
    <source>
        <dbReference type="Proteomes" id="UP000025047"/>
    </source>
</evidence>
<dbReference type="GO" id="GO:0008233">
    <property type="term" value="F:peptidase activity"/>
    <property type="evidence" value="ECO:0007669"/>
    <property type="project" value="InterPro"/>
</dbReference>
<organism evidence="4 5">
    <name type="scientific">Limimaricola hongkongensis DSM 17492</name>
    <dbReference type="NCBI Taxonomy" id="1122180"/>
    <lineage>
        <taxon>Bacteria</taxon>
        <taxon>Pseudomonadati</taxon>
        <taxon>Pseudomonadota</taxon>
        <taxon>Alphaproteobacteria</taxon>
        <taxon>Rhodobacterales</taxon>
        <taxon>Paracoccaceae</taxon>
        <taxon>Limimaricola</taxon>
    </lineage>
</organism>